<accession>A0A139W8K5</accession>
<sequence length="127" mass="14530">MFIFVRSTVGNTDGKHRRKDGFRVNFFRTFFADLKAPQSRFRITSLRFSRDMGTLVSTNYDLEKAKTQNSVQIAPTLTMTRFTASWKASFSGKFRNGSGESPEPGHLTSLRCHSLTMMKCLVHLPWT</sequence>
<evidence type="ECO:0000313" key="1">
    <source>
        <dbReference type="EMBL" id="KXZ75607.1"/>
    </source>
</evidence>
<keyword evidence="2" id="KW-1185">Reference proteome</keyword>
<organism evidence="1 2">
    <name type="scientific">Tribolium castaneum</name>
    <name type="common">Red flour beetle</name>
    <dbReference type="NCBI Taxonomy" id="7070"/>
    <lineage>
        <taxon>Eukaryota</taxon>
        <taxon>Metazoa</taxon>
        <taxon>Ecdysozoa</taxon>
        <taxon>Arthropoda</taxon>
        <taxon>Hexapoda</taxon>
        <taxon>Insecta</taxon>
        <taxon>Pterygota</taxon>
        <taxon>Neoptera</taxon>
        <taxon>Endopterygota</taxon>
        <taxon>Coleoptera</taxon>
        <taxon>Polyphaga</taxon>
        <taxon>Cucujiformia</taxon>
        <taxon>Tenebrionidae</taxon>
        <taxon>Tenebrionidae incertae sedis</taxon>
        <taxon>Tribolium</taxon>
    </lineage>
</organism>
<gene>
    <name evidence="1" type="primary">AUGUSTUS-3.0.2_30957</name>
    <name evidence="1" type="ORF">TcasGA2_TC030957</name>
</gene>
<dbReference type="Proteomes" id="UP000007266">
    <property type="component" value="Unassembled WGS sequence"/>
</dbReference>
<evidence type="ECO:0000313" key="2">
    <source>
        <dbReference type="Proteomes" id="UP000007266"/>
    </source>
</evidence>
<dbReference type="EMBL" id="KQ973206">
    <property type="protein sequence ID" value="KXZ75607.1"/>
    <property type="molecule type" value="Genomic_DNA"/>
</dbReference>
<protein>
    <submittedName>
        <fullName evidence="1">Uncharacterized protein</fullName>
    </submittedName>
</protein>
<reference evidence="1 2" key="2">
    <citation type="journal article" date="2010" name="Nucleic Acids Res.">
        <title>BeetleBase in 2010: revisions to provide comprehensive genomic information for Tribolium castaneum.</title>
        <authorList>
            <person name="Kim H.S."/>
            <person name="Murphy T."/>
            <person name="Xia J."/>
            <person name="Caragea D."/>
            <person name="Park Y."/>
            <person name="Beeman R.W."/>
            <person name="Lorenzen M.D."/>
            <person name="Butcher S."/>
            <person name="Manak J.R."/>
            <person name="Brown S.J."/>
        </authorList>
    </citation>
    <scope>NUCLEOTIDE SEQUENCE [LARGE SCALE GENOMIC DNA]</scope>
    <source>
        <strain evidence="1 2">Georgia GA2</strain>
    </source>
</reference>
<dbReference type="AlphaFoldDB" id="A0A139W8K5"/>
<proteinExistence type="predicted"/>
<reference evidence="1 2" key="1">
    <citation type="journal article" date="2008" name="Nature">
        <title>The genome of the model beetle and pest Tribolium castaneum.</title>
        <authorList>
            <consortium name="Tribolium Genome Sequencing Consortium"/>
            <person name="Richards S."/>
            <person name="Gibbs R.A."/>
            <person name="Weinstock G.M."/>
            <person name="Brown S.J."/>
            <person name="Denell R."/>
            <person name="Beeman R.W."/>
            <person name="Gibbs R."/>
            <person name="Beeman R.W."/>
            <person name="Brown S.J."/>
            <person name="Bucher G."/>
            <person name="Friedrich M."/>
            <person name="Grimmelikhuijzen C.J."/>
            <person name="Klingler M."/>
            <person name="Lorenzen M."/>
            <person name="Richards S."/>
            <person name="Roth S."/>
            <person name="Schroder R."/>
            <person name="Tautz D."/>
            <person name="Zdobnov E.M."/>
            <person name="Muzny D."/>
            <person name="Gibbs R.A."/>
            <person name="Weinstock G.M."/>
            <person name="Attaway T."/>
            <person name="Bell S."/>
            <person name="Buhay C.J."/>
            <person name="Chandrabose M.N."/>
            <person name="Chavez D."/>
            <person name="Clerk-Blankenburg K.P."/>
            <person name="Cree A."/>
            <person name="Dao M."/>
            <person name="Davis C."/>
            <person name="Chacko J."/>
            <person name="Dinh H."/>
            <person name="Dugan-Rocha S."/>
            <person name="Fowler G."/>
            <person name="Garner T.T."/>
            <person name="Garnes J."/>
            <person name="Gnirke A."/>
            <person name="Hawes A."/>
            <person name="Hernandez J."/>
            <person name="Hines S."/>
            <person name="Holder M."/>
            <person name="Hume J."/>
            <person name="Jhangiani S.N."/>
            <person name="Joshi V."/>
            <person name="Khan Z.M."/>
            <person name="Jackson L."/>
            <person name="Kovar C."/>
            <person name="Kowis A."/>
            <person name="Lee S."/>
            <person name="Lewis L.R."/>
            <person name="Margolis J."/>
            <person name="Morgan M."/>
            <person name="Nazareth L.V."/>
            <person name="Nguyen N."/>
            <person name="Okwuonu G."/>
            <person name="Parker D."/>
            <person name="Richards S."/>
            <person name="Ruiz S.J."/>
            <person name="Santibanez J."/>
            <person name="Savard J."/>
            <person name="Scherer S.E."/>
            <person name="Schneider B."/>
            <person name="Sodergren E."/>
            <person name="Tautz D."/>
            <person name="Vattahil S."/>
            <person name="Villasana D."/>
            <person name="White C.S."/>
            <person name="Wright R."/>
            <person name="Park Y."/>
            <person name="Beeman R.W."/>
            <person name="Lord J."/>
            <person name="Oppert B."/>
            <person name="Lorenzen M."/>
            <person name="Brown S."/>
            <person name="Wang L."/>
            <person name="Savard J."/>
            <person name="Tautz D."/>
            <person name="Richards S."/>
            <person name="Weinstock G."/>
            <person name="Gibbs R.A."/>
            <person name="Liu Y."/>
            <person name="Worley K."/>
            <person name="Weinstock G."/>
            <person name="Elsik C.G."/>
            <person name="Reese J.T."/>
            <person name="Elhaik E."/>
            <person name="Landan G."/>
            <person name="Graur D."/>
            <person name="Arensburger P."/>
            <person name="Atkinson P."/>
            <person name="Beeman R.W."/>
            <person name="Beidler J."/>
            <person name="Brown S.J."/>
            <person name="Demuth J.P."/>
            <person name="Drury D.W."/>
            <person name="Du Y.Z."/>
            <person name="Fujiwara H."/>
            <person name="Lorenzen M."/>
            <person name="Maselli V."/>
            <person name="Osanai M."/>
            <person name="Park Y."/>
            <person name="Robertson H.M."/>
            <person name="Tu Z."/>
            <person name="Wang J.J."/>
            <person name="Wang S."/>
            <person name="Richards S."/>
            <person name="Song H."/>
            <person name="Zhang L."/>
            <person name="Sodergren E."/>
            <person name="Werner D."/>
            <person name="Stanke M."/>
            <person name="Morgenstern B."/>
            <person name="Solovyev V."/>
            <person name="Kosarev P."/>
            <person name="Brown G."/>
            <person name="Chen H.C."/>
            <person name="Ermolaeva O."/>
            <person name="Hlavina W."/>
            <person name="Kapustin Y."/>
            <person name="Kiryutin B."/>
            <person name="Kitts P."/>
            <person name="Maglott D."/>
            <person name="Pruitt K."/>
            <person name="Sapojnikov V."/>
            <person name="Souvorov A."/>
            <person name="Mackey A.J."/>
            <person name="Waterhouse R.M."/>
            <person name="Wyder S."/>
            <person name="Zdobnov E.M."/>
            <person name="Zdobnov E.M."/>
            <person name="Wyder S."/>
            <person name="Kriventseva E.V."/>
            <person name="Kadowaki T."/>
            <person name="Bork P."/>
            <person name="Aranda M."/>
            <person name="Bao R."/>
            <person name="Beermann A."/>
            <person name="Berns N."/>
            <person name="Bolognesi R."/>
            <person name="Bonneton F."/>
            <person name="Bopp D."/>
            <person name="Brown S.J."/>
            <person name="Bucher G."/>
            <person name="Butts T."/>
            <person name="Chaumot A."/>
            <person name="Denell R.E."/>
            <person name="Ferrier D.E."/>
            <person name="Friedrich M."/>
            <person name="Gordon C.M."/>
            <person name="Jindra M."/>
            <person name="Klingler M."/>
            <person name="Lan Q."/>
            <person name="Lattorff H.M."/>
            <person name="Laudet V."/>
            <person name="von Levetsow C."/>
            <person name="Liu Z."/>
            <person name="Lutz R."/>
            <person name="Lynch J.A."/>
            <person name="da Fonseca R.N."/>
            <person name="Posnien N."/>
            <person name="Reuter R."/>
            <person name="Roth S."/>
            <person name="Savard J."/>
            <person name="Schinko J.B."/>
            <person name="Schmitt C."/>
            <person name="Schoppmeier M."/>
            <person name="Schroder R."/>
            <person name="Shippy T.D."/>
            <person name="Simonnet F."/>
            <person name="Marques-Souza H."/>
            <person name="Tautz D."/>
            <person name="Tomoyasu Y."/>
            <person name="Trauner J."/>
            <person name="Van der Zee M."/>
            <person name="Vervoort M."/>
            <person name="Wittkopp N."/>
            <person name="Wimmer E.A."/>
            <person name="Yang X."/>
            <person name="Jones A.K."/>
            <person name="Sattelle D.B."/>
            <person name="Ebert P.R."/>
            <person name="Nelson D."/>
            <person name="Scott J.G."/>
            <person name="Beeman R.W."/>
            <person name="Muthukrishnan S."/>
            <person name="Kramer K.J."/>
            <person name="Arakane Y."/>
            <person name="Beeman R.W."/>
            <person name="Zhu Q."/>
            <person name="Hogenkamp D."/>
            <person name="Dixit R."/>
            <person name="Oppert B."/>
            <person name="Jiang H."/>
            <person name="Zou Z."/>
            <person name="Marshall J."/>
            <person name="Elpidina E."/>
            <person name="Vinokurov K."/>
            <person name="Oppert C."/>
            <person name="Zou Z."/>
            <person name="Evans J."/>
            <person name="Lu Z."/>
            <person name="Zhao P."/>
            <person name="Sumathipala N."/>
            <person name="Altincicek B."/>
            <person name="Vilcinskas A."/>
            <person name="Williams M."/>
            <person name="Hultmark D."/>
            <person name="Hetru C."/>
            <person name="Jiang H."/>
            <person name="Grimmelikhuijzen C.J."/>
            <person name="Hauser F."/>
            <person name="Cazzamali G."/>
            <person name="Williamson M."/>
            <person name="Park Y."/>
            <person name="Li B."/>
            <person name="Tanaka Y."/>
            <person name="Predel R."/>
            <person name="Neupert S."/>
            <person name="Schachtner J."/>
            <person name="Verleyen P."/>
            <person name="Raible F."/>
            <person name="Bork P."/>
            <person name="Friedrich M."/>
            <person name="Walden K.K."/>
            <person name="Robertson H.M."/>
            <person name="Angeli S."/>
            <person name="Foret S."/>
            <person name="Bucher G."/>
            <person name="Schuetz S."/>
            <person name="Maleszka R."/>
            <person name="Wimmer E.A."/>
            <person name="Beeman R.W."/>
            <person name="Lorenzen M."/>
            <person name="Tomoyasu Y."/>
            <person name="Miller S.C."/>
            <person name="Grossmann D."/>
            <person name="Bucher G."/>
        </authorList>
    </citation>
    <scope>NUCLEOTIDE SEQUENCE [LARGE SCALE GENOMIC DNA]</scope>
    <source>
        <strain evidence="1 2">Georgia GA2</strain>
    </source>
</reference>
<dbReference type="InParanoid" id="A0A139W8K5"/>
<name>A0A139W8K5_TRICA</name>